<evidence type="ECO:0000256" key="8">
    <source>
        <dbReference type="SAM" id="Phobius"/>
    </source>
</evidence>
<evidence type="ECO:0000256" key="6">
    <source>
        <dbReference type="ARBA" id="ARBA00023170"/>
    </source>
</evidence>
<keyword evidence="6" id="KW-0675">Receptor</keyword>
<evidence type="ECO:0000256" key="9">
    <source>
        <dbReference type="SAM" id="SignalP"/>
    </source>
</evidence>
<reference evidence="11" key="1">
    <citation type="submission" date="2025-08" db="UniProtKB">
        <authorList>
            <consortium name="RefSeq"/>
        </authorList>
    </citation>
    <scope>IDENTIFICATION</scope>
    <source>
        <strain evidence="11">15112-1751.03</strain>
        <tissue evidence="11">Whole Adult</tissue>
    </source>
</reference>
<evidence type="ECO:0000313" key="11">
    <source>
        <dbReference type="RefSeq" id="XP_034102142.1"/>
    </source>
</evidence>
<organism evidence="10 11">
    <name type="scientific">Drosophila albomicans</name>
    <name type="common">Fruit fly</name>
    <dbReference type="NCBI Taxonomy" id="7291"/>
    <lineage>
        <taxon>Eukaryota</taxon>
        <taxon>Metazoa</taxon>
        <taxon>Ecdysozoa</taxon>
        <taxon>Arthropoda</taxon>
        <taxon>Hexapoda</taxon>
        <taxon>Insecta</taxon>
        <taxon>Pterygota</taxon>
        <taxon>Neoptera</taxon>
        <taxon>Endopterygota</taxon>
        <taxon>Diptera</taxon>
        <taxon>Brachycera</taxon>
        <taxon>Muscomorpha</taxon>
        <taxon>Ephydroidea</taxon>
        <taxon>Drosophilidae</taxon>
        <taxon>Drosophila</taxon>
    </lineage>
</organism>
<dbReference type="OrthoDB" id="7951606at2759"/>
<evidence type="ECO:0000256" key="3">
    <source>
        <dbReference type="ARBA" id="ARBA00022692"/>
    </source>
</evidence>
<proteinExistence type="predicted"/>
<feature type="signal peptide" evidence="9">
    <location>
        <begin position="1"/>
        <end position="22"/>
    </location>
</feature>
<feature type="chain" id="PRO_5028148796" evidence="9">
    <location>
        <begin position="23"/>
        <end position="584"/>
    </location>
</feature>
<dbReference type="PANTHER" id="PTHR42643:SF41">
    <property type="entry name" value="IONOTROPIC RECEPTOR 20A-RELATED"/>
    <property type="match status" value="1"/>
</dbReference>
<accession>A0A6P8XXQ0</accession>
<dbReference type="GeneID" id="117566705"/>
<keyword evidence="5 8" id="KW-0472">Membrane</keyword>
<keyword evidence="9" id="KW-0732">Signal</keyword>
<dbReference type="RefSeq" id="XP_034102142.1">
    <property type="nucleotide sequence ID" value="XM_034246251.2"/>
</dbReference>
<evidence type="ECO:0000256" key="1">
    <source>
        <dbReference type="ARBA" id="ARBA00004651"/>
    </source>
</evidence>
<comment type="subcellular location">
    <subcellularLocation>
        <location evidence="1">Cell membrane</location>
        <topology evidence="1">Multi-pass membrane protein</topology>
    </subcellularLocation>
</comment>
<keyword evidence="2" id="KW-1003">Cell membrane</keyword>
<dbReference type="AlphaFoldDB" id="A0A6P8XXQ0"/>
<protein>
    <submittedName>
        <fullName evidence="11">Uncharacterized protein LOC117566705</fullName>
    </submittedName>
</protein>
<keyword evidence="7" id="KW-0325">Glycoprotein</keyword>
<dbReference type="InterPro" id="IPR052192">
    <property type="entry name" value="Insect_Ionotropic_Sensory_Rcpt"/>
</dbReference>
<dbReference type="PANTHER" id="PTHR42643">
    <property type="entry name" value="IONOTROPIC RECEPTOR 20A-RELATED"/>
    <property type="match status" value="1"/>
</dbReference>
<keyword evidence="4 8" id="KW-1133">Transmembrane helix</keyword>
<evidence type="ECO:0000313" key="10">
    <source>
        <dbReference type="Proteomes" id="UP000515160"/>
    </source>
</evidence>
<feature type="transmembrane region" description="Helical" evidence="8">
    <location>
        <begin position="557"/>
        <end position="579"/>
    </location>
</feature>
<evidence type="ECO:0000256" key="4">
    <source>
        <dbReference type="ARBA" id="ARBA00022989"/>
    </source>
</evidence>
<evidence type="ECO:0000256" key="2">
    <source>
        <dbReference type="ARBA" id="ARBA00022475"/>
    </source>
</evidence>
<dbReference type="Proteomes" id="UP000515160">
    <property type="component" value="Chromosome 3"/>
</dbReference>
<evidence type="ECO:0000256" key="5">
    <source>
        <dbReference type="ARBA" id="ARBA00023136"/>
    </source>
</evidence>
<gene>
    <name evidence="11" type="primary">LOC117566705</name>
</gene>
<dbReference type="GO" id="GO:0005886">
    <property type="term" value="C:plasma membrane"/>
    <property type="evidence" value="ECO:0007669"/>
    <property type="project" value="UniProtKB-SubCell"/>
</dbReference>
<keyword evidence="3 8" id="KW-0812">Transmembrane</keyword>
<name>A0A6P8XXQ0_DROAB</name>
<evidence type="ECO:0000256" key="7">
    <source>
        <dbReference type="ARBA" id="ARBA00023180"/>
    </source>
</evidence>
<keyword evidence="10" id="KW-1185">Reference proteome</keyword>
<sequence length="584" mass="66942">MATMWTLVIGIILLVPLESSSTISIINELVQESSSSIFIIRQDHCPQSWLQELLLKPPVPVVLQPLTNITAGNEFSRVLCIVCFQENDLPEEQLNSLLHNIRKERIVFYLSSGEFNSTSLDLLRFLMMQCYKLRILHIIGLLAEDNELFYYRYYPYPEFKVEQHPIQQRPFYAEKFFNMKQQPLIVLPDQKHPRTIIYKDWRTGAQVLAGSVGRFVNTLVWKLNATLQYPEQVQPGHSLNKREMMEMAEDLHVDIPAGLVSIDTNEQLEHTSYPFELSHICLMIPIAQPIPIKDIYLILCNVRHIIIALAIITGFGCLLGLYRHLTGQVIRLVDFLLSDVALRGFLGQSFGQNVEHTPRLCSSWIYLMLGFMGLNLSSIHEAALGTLLTHPPKHFQPRSFADLEHALTPLPLIVDVTDFNDFSKLNSLSLPMLAVNSSEFNHLRDNFNMSHVYFASRLKWTMLSAQQKYFPQEIFLYSKEACFSTLTLFAFQLPQNSWFEEHITRLTMDARATGIYQHWVDMHFYDMAAAGLISFSDPVSRQFPQIGGALQLEDLQWIWLGYAALSGTALVVFGLEVIIKRALD</sequence>